<accession>A0AA88I511</accession>
<evidence type="ECO:0000313" key="3">
    <source>
        <dbReference type="EMBL" id="KAK2718396.1"/>
    </source>
</evidence>
<keyword evidence="1" id="KW-0812">Transmembrane</keyword>
<comment type="caution">
    <text evidence="3">The sequence shown here is derived from an EMBL/GenBank/DDBJ whole genome shotgun (WGS) entry which is preliminary data.</text>
</comment>
<reference evidence="3" key="1">
    <citation type="submission" date="2023-07" db="EMBL/GenBank/DDBJ databases">
        <title>Chromosome-level genome assembly of Artemia franciscana.</title>
        <authorList>
            <person name="Jo E."/>
        </authorList>
    </citation>
    <scope>NUCLEOTIDE SEQUENCE</scope>
    <source>
        <tissue evidence="3">Whole body</tissue>
    </source>
</reference>
<keyword evidence="2" id="KW-0732">Signal</keyword>
<dbReference type="AlphaFoldDB" id="A0AA88I511"/>
<dbReference type="SUPFAM" id="SSF57302">
    <property type="entry name" value="Snake toxin-like"/>
    <property type="match status" value="1"/>
</dbReference>
<dbReference type="Proteomes" id="UP001187531">
    <property type="component" value="Unassembled WGS sequence"/>
</dbReference>
<gene>
    <name evidence="3" type="ORF">QYM36_005637</name>
</gene>
<feature type="chain" id="PRO_5041664071" description="UPAR/Ly6 domain-containing protein" evidence="2">
    <location>
        <begin position="25"/>
        <end position="149"/>
    </location>
</feature>
<feature type="transmembrane region" description="Helical" evidence="1">
    <location>
        <begin position="131"/>
        <end position="148"/>
    </location>
</feature>
<proteinExistence type="predicted"/>
<evidence type="ECO:0000256" key="1">
    <source>
        <dbReference type="SAM" id="Phobius"/>
    </source>
</evidence>
<keyword evidence="1" id="KW-0472">Membrane</keyword>
<evidence type="ECO:0000313" key="4">
    <source>
        <dbReference type="Proteomes" id="UP001187531"/>
    </source>
</evidence>
<keyword evidence="1" id="KW-1133">Transmembrane helix</keyword>
<dbReference type="InterPro" id="IPR045860">
    <property type="entry name" value="Snake_toxin-like_sf"/>
</dbReference>
<sequence>MTCCSRRFLRLLILVLFTIKGGFGLQCYSCLWNLGGDDNCVNNPMEVKVDECPDYQRYCLVQRQEDALTGDLVSMYRGCTQYEYENGEKPGPDINTFFQSCRTDRCNTGSGKGSEGGAGGSGVYTVRPKNTGVAVASSVLSLFMVFLLI</sequence>
<evidence type="ECO:0008006" key="5">
    <source>
        <dbReference type="Google" id="ProtNLM"/>
    </source>
</evidence>
<evidence type="ECO:0000256" key="2">
    <source>
        <dbReference type="SAM" id="SignalP"/>
    </source>
</evidence>
<protein>
    <recommendedName>
        <fullName evidence="5">UPAR/Ly6 domain-containing protein</fullName>
    </recommendedName>
</protein>
<organism evidence="3 4">
    <name type="scientific">Artemia franciscana</name>
    <name type="common">Brine shrimp</name>
    <name type="synonym">Artemia sanfranciscana</name>
    <dbReference type="NCBI Taxonomy" id="6661"/>
    <lineage>
        <taxon>Eukaryota</taxon>
        <taxon>Metazoa</taxon>
        <taxon>Ecdysozoa</taxon>
        <taxon>Arthropoda</taxon>
        <taxon>Crustacea</taxon>
        <taxon>Branchiopoda</taxon>
        <taxon>Anostraca</taxon>
        <taxon>Artemiidae</taxon>
        <taxon>Artemia</taxon>
    </lineage>
</organism>
<dbReference type="CDD" id="cd00117">
    <property type="entry name" value="TFP"/>
    <property type="match status" value="1"/>
</dbReference>
<feature type="signal peptide" evidence="2">
    <location>
        <begin position="1"/>
        <end position="24"/>
    </location>
</feature>
<dbReference type="Gene3D" id="2.10.60.10">
    <property type="entry name" value="CD59"/>
    <property type="match status" value="1"/>
</dbReference>
<name>A0AA88I511_ARTSF</name>
<dbReference type="EMBL" id="JAVRJZ010000009">
    <property type="protein sequence ID" value="KAK2718396.1"/>
    <property type="molecule type" value="Genomic_DNA"/>
</dbReference>
<keyword evidence="4" id="KW-1185">Reference proteome</keyword>